<dbReference type="AlphaFoldDB" id="A0A7S3UND9"/>
<evidence type="ECO:0000256" key="1">
    <source>
        <dbReference type="SAM" id="Phobius"/>
    </source>
</evidence>
<dbReference type="PANTHER" id="PTHR31735:SF1">
    <property type="entry name" value="VACUOLAR MEMBRANE PROTEIN YPL162C"/>
    <property type="match status" value="1"/>
</dbReference>
<protein>
    <submittedName>
        <fullName evidence="2">Uncharacterized protein</fullName>
    </submittedName>
</protein>
<sequence>MGECKLLGGAFAIAVQLVLFVTTLAVMYGRKRCGPERSWPVFLLDSSKQYMGAGYIHLLNLALAEKLKSMYSNSDPCNWYAVNLALDCTLGVFFTWQFLGLSHVILKMLKFKLSDFEVGRYDRSERYSQEDGQKAGGVAVAPYFKQLMVWFCVVTAMKLCMLAIMMGLEGDWQALSSFLLDWLNPYPKAKLVAVMCVVPAIFNGLQFWLQDMFLAAKTTSSQLSAQRGG</sequence>
<name>A0A7S3UND9_OXYMA</name>
<dbReference type="GO" id="GO:0016020">
    <property type="term" value="C:membrane"/>
    <property type="evidence" value="ECO:0007669"/>
    <property type="project" value="TreeGrafter"/>
</dbReference>
<keyword evidence="1" id="KW-0812">Transmembrane</keyword>
<keyword evidence="1" id="KW-0472">Membrane</keyword>
<evidence type="ECO:0000313" key="2">
    <source>
        <dbReference type="EMBL" id="CAE0620503.1"/>
    </source>
</evidence>
<feature type="transmembrane region" description="Helical" evidence="1">
    <location>
        <begin position="79"/>
        <end position="106"/>
    </location>
</feature>
<dbReference type="InterPro" id="IPR022127">
    <property type="entry name" value="STIMATE/YPL162C"/>
</dbReference>
<dbReference type="EMBL" id="HBIT01011263">
    <property type="protein sequence ID" value="CAE0620503.1"/>
    <property type="molecule type" value="Transcribed_RNA"/>
</dbReference>
<organism evidence="2">
    <name type="scientific">Oxyrrhis marina</name>
    <name type="common">Dinoflagellate</name>
    <dbReference type="NCBI Taxonomy" id="2969"/>
    <lineage>
        <taxon>Eukaryota</taxon>
        <taxon>Sar</taxon>
        <taxon>Alveolata</taxon>
        <taxon>Dinophyceae</taxon>
        <taxon>Oxyrrhinales</taxon>
        <taxon>Oxyrrhinaceae</taxon>
        <taxon>Oxyrrhis</taxon>
    </lineage>
</organism>
<dbReference type="Pfam" id="PF12400">
    <property type="entry name" value="STIMATE"/>
    <property type="match status" value="1"/>
</dbReference>
<gene>
    <name evidence="2" type="ORF">OMAR00292_LOCUS5886</name>
</gene>
<feature type="transmembrane region" description="Helical" evidence="1">
    <location>
        <begin position="6"/>
        <end position="29"/>
    </location>
</feature>
<keyword evidence="1" id="KW-1133">Transmembrane helix</keyword>
<dbReference type="PANTHER" id="PTHR31735">
    <property type="entry name" value="VACUOLAR MEMBRANE PROTEIN YPL162C"/>
    <property type="match status" value="1"/>
</dbReference>
<accession>A0A7S3UND9</accession>
<proteinExistence type="predicted"/>
<feature type="transmembrane region" description="Helical" evidence="1">
    <location>
        <begin position="147"/>
        <end position="168"/>
    </location>
</feature>
<feature type="transmembrane region" description="Helical" evidence="1">
    <location>
        <begin position="188"/>
        <end position="209"/>
    </location>
</feature>
<reference evidence="2" key="1">
    <citation type="submission" date="2021-01" db="EMBL/GenBank/DDBJ databases">
        <authorList>
            <person name="Corre E."/>
            <person name="Pelletier E."/>
            <person name="Niang G."/>
            <person name="Scheremetjew M."/>
            <person name="Finn R."/>
            <person name="Kale V."/>
            <person name="Holt S."/>
            <person name="Cochrane G."/>
            <person name="Meng A."/>
            <person name="Brown T."/>
            <person name="Cohen L."/>
        </authorList>
    </citation>
    <scope>NUCLEOTIDE SEQUENCE</scope>
    <source>
        <strain evidence="2">CCMP1795</strain>
    </source>
</reference>